<feature type="non-terminal residue" evidence="3">
    <location>
        <position position="1"/>
    </location>
</feature>
<reference evidence="3" key="2">
    <citation type="journal article" date="2023" name="Proc. Natl. Acad. Sci. U.S.A.">
        <title>A global phylogenomic analysis of the shiitake genus Lentinula.</title>
        <authorList>
            <person name="Sierra-Patev S."/>
            <person name="Min B."/>
            <person name="Naranjo-Ortiz M."/>
            <person name="Looney B."/>
            <person name="Konkel Z."/>
            <person name="Slot J.C."/>
            <person name="Sakamoto Y."/>
            <person name="Steenwyk J.L."/>
            <person name="Rokas A."/>
            <person name="Carro J."/>
            <person name="Camarero S."/>
            <person name="Ferreira P."/>
            <person name="Molpeceres G."/>
            <person name="Ruiz-Duenas F.J."/>
            <person name="Serrano A."/>
            <person name="Henrissat B."/>
            <person name="Drula E."/>
            <person name="Hughes K.W."/>
            <person name="Mata J.L."/>
            <person name="Ishikawa N.K."/>
            <person name="Vargas-Isla R."/>
            <person name="Ushijima S."/>
            <person name="Smith C.A."/>
            <person name="Donoghue J."/>
            <person name="Ahrendt S."/>
            <person name="Andreopoulos W."/>
            <person name="He G."/>
            <person name="LaButti K."/>
            <person name="Lipzen A."/>
            <person name="Ng V."/>
            <person name="Riley R."/>
            <person name="Sandor L."/>
            <person name="Barry K."/>
            <person name="Martinez A.T."/>
            <person name="Xiao Y."/>
            <person name="Gibbons J.G."/>
            <person name="Terashima K."/>
            <person name="Grigoriev I.V."/>
            <person name="Hibbett D."/>
        </authorList>
    </citation>
    <scope>NUCLEOTIDE SEQUENCE</scope>
    <source>
        <strain evidence="3">ET3784</strain>
    </source>
</reference>
<evidence type="ECO:0000256" key="1">
    <source>
        <dbReference type="SAM" id="Coils"/>
    </source>
</evidence>
<dbReference type="InterPro" id="IPR036047">
    <property type="entry name" value="F-box-like_dom_sf"/>
</dbReference>
<dbReference type="Gene3D" id="1.20.1280.50">
    <property type="match status" value="1"/>
</dbReference>
<feature type="domain" description="F-box" evidence="2">
    <location>
        <begin position="67"/>
        <end position="126"/>
    </location>
</feature>
<keyword evidence="1" id="KW-0175">Coiled coil</keyword>
<sequence length="281" mass="31974">SENLSCVRAGYYPFGSERAAYDKLLGDTQIELDRCQKEIDRLEILCNTLIASKQLLQANKRLIHSILSPIHKLPLDLLGNIFEHLCYDRNYLYGSSLPNVPTLNLSSVCHRWRSLVSSMPILWSTFNMIEKEFARPHNLLPLFLGRSHPCPIDFQLHDRNECEGSSRTSKYISSLLLHSDRWRHVEIRSQFLPVYLLQPLIKNGAQLPSLKSLTLGMGDDEIDDTDFPMTCANLKSLTVNQRGLELQFPRPTITRLVLTDMSCESALGVISHCPNVQDIVL</sequence>
<keyword evidence="4" id="KW-1185">Reference proteome</keyword>
<organism evidence="3 4">
    <name type="scientific">Lentinula guzmanii</name>
    <dbReference type="NCBI Taxonomy" id="2804957"/>
    <lineage>
        <taxon>Eukaryota</taxon>
        <taxon>Fungi</taxon>
        <taxon>Dikarya</taxon>
        <taxon>Basidiomycota</taxon>
        <taxon>Agaricomycotina</taxon>
        <taxon>Agaricomycetes</taxon>
        <taxon>Agaricomycetidae</taxon>
        <taxon>Agaricales</taxon>
        <taxon>Marasmiineae</taxon>
        <taxon>Omphalotaceae</taxon>
        <taxon>Lentinula</taxon>
    </lineage>
</organism>
<dbReference type="EMBL" id="JANVFO010000068">
    <property type="protein sequence ID" value="KAJ3718650.1"/>
    <property type="molecule type" value="Genomic_DNA"/>
</dbReference>
<name>A0AA38JBN8_9AGAR</name>
<protein>
    <recommendedName>
        <fullName evidence="2">F-box domain-containing protein</fullName>
    </recommendedName>
</protein>
<proteinExistence type="predicted"/>
<accession>A0AA38JBN8</accession>
<evidence type="ECO:0000259" key="2">
    <source>
        <dbReference type="PROSITE" id="PS50181"/>
    </source>
</evidence>
<comment type="caution">
    <text evidence="3">The sequence shown here is derived from an EMBL/GenBank/DDBJ whole genome shotgun (WGS) entry which is preliminary data.</text>
</comment>
<dbReference type="InterPro" id="IPR001810">
    <property type="entry name" value="F-box_dom"/>
</dbReference>
<evidence type="ECO:0000313" key="3">
    <source>
        <dbReference type="EMBL" id="KAJ3718650.1"/>
    </source>
</evidence>
<reference evidence="3" key="1">
    <citation type="submission" date="2022-08" db="EMBL/GenBank/DDBJ databases">
        <authorList>
            <consortium name="DOE Joint Genome Institute"/>
            <person name="Min B."/>
            <person name="Sierra-Patev S."/>
            <person name="Naranjo-Ortiz M."/>
            <person name="Looney B."/>
            <person name="Konkel Z."/>
            <person name="Slot J.C."/>
            <person name="Sakamoto Y."/>
            <person name="Steenwyk J.L."/>
            <person name="Rokas A."/>
            <person name="Carro J."/>
            <person name="Camarero S."/>
            <person name="Ferreira P."/>
            <person name="Molpeceres G."/>
            <person name="Ruiz-duenas F.J."/>
            <person name="Serrano A."/>
            <person name="Henrissat B."/>
            <person name="Drula E."/>
            <person name="Hughes K.W."/>
            <person name="Mata J.L."/>
            <person name="Ishikawa N.K."/>
            <person name="Vargas-Isla R."/>
            <person name="Ushijima S."/>
            <person name="Smith C.A."/>
            <person name="Ahrendt S."/>
            <person name="Andreopoulos W."/>
            <person name="He G."/>
            <person name="LaButti K."/>
            <person name="Lipzen A."/>
            <person name="Ng V."/>
            <person name="Riley R."/>
            <person name="Sandor L."/>
            <person name="Barry K."/>
            <person name="Martinez A.T."/>
            <person name="Xiao Y."/>
            <person name="Gibbons J.G."/>
            <person name="Terashima K."/>
            <person name="Hibbett D.S."/>
            <person name="Grigoriev I.V."/>
        </authorList>
    </citation>
    <scope>NUCLEOTIDE SEQUENCE</scope>
    <source>
        <strain evidence="3">ET3784</strain>
    </source>
</reference>
<dbReference type="Proteomes" id="UP001176059">
    <property type="component" value="Unassembled WGS sequence"/>
</dbReference>
<evidence type="ECO:0000313" key="4">
    <source>
        <dbReference type="Proteomes" id="UP001176059"/>
    </source>
</evidence>
<feature type="non-terminal residue" evidence="3">
    <location>
        <position position="281"/>
    </location>
</feature>
<gene>
    <name evidence="3" type="ORF">DFJ43DRAFT_1207131</name>
</gene>
<feature type="coiled-coil region" evidence="1">
    <location>
        <begin position="25"/>
        <end position="52"/>
    </location>
</feature>
<dbReference type="Pfam" id="PF12937">
    <property type="entry name" value="F-box-like"/>
    <property type="match status" value="1"/>
</dbReference>
<dbReference type="PROSITE" id="PS50181">
    <property type="entry name" value="FBOX"/>
    <property type="match status" value="1"/>
</dbReference>
<dbReference type="AlphaFoldDB" id="A0AA38JBN8"/>
<dbReference type="SUPFAM" id="SSF81383">
    <property type="entry name" value="F-box domain"/>
    <property type="match status" value="1"/>
</dbReference>